<organism evidence="1 2">
    <name type="scientific">Diatraea saccharalis</name>
    <name type="common">sugarcane borer</name>
    <dbReference type="NCBI Taxonomy" id="40085"/>
    <lineage>
        <taxon>Eukaryota</taxon>
        <taxon>Metazoa</taxon>
        <taxon>Ecdysozoa</taxon>
        <taxon>Arthropoda</taxon>
        <taxon>Hexapoda</taxon>
        <taxon>Insecta</taxon>
        <taxon>Pterygota</taxon>
        <taxon>Neoptera</taxon>
        <taxon>Endopterygota</taxon>
        <taxon>Lepidoptera</taxon>
        <taxon>Glossata</taxon>
        <taxon>Ditrysia</taxon>
        <taxon>Pyraloidea</taxon>
        <taxon>Crambidae</taxon>
        <taxon>Crambinae</taxon>
        <taxon>Diatraea</taxon>
    </lineage>
</organism>
<dbReference type="EMBL" id="OU893341">
    <property type="protein sequence ID" value="CAG9783109.1"/>
    <property type="molecule type" value="Genomic_DNA"/>
</dbReference>
<sequence>MFPGSLGSTPCWQRNGICISHKLCEGFRSLSEVPGCKDKLKVCCFVWAKYNVRDHREFDLGNAAMPWSATKEYGGKGVVEKNITVSKQNKKKKKATRNRALAFIIKTQ</sequence>
<dbReference type="AlphaFoldDB" id="A0A9N9QTQ5"/>
<accession>A0A9N9QTQ5</accession>
<gene>
    <name evidence="1" type="ORF">DIATSA_LOCUS1304</name>
</gene>
<dbReference type="OrthoDB" id="7134310at2759"/>
<protein>
    <submittedName>
        <fullName evidence="1">Uncharacterized protein</fullName>
    </submittedName>
</protein>
<dbReference type="Proteomes" id="UP001153714">
    <property type="component" value="Chromosome 10"/>
</dbReference>
<reference evidence="1" key="2">
    <citation type="submission" date="2022-10" db="EMBL/GenBank/DDBJ databases">
        <authorList>
            <consortium name="ENA_rothamsted_submissions"/>
            <consortium name="culmorum"/>
            <person name="King R."/>
        </authorList>
    </citation>
    <scope>NUCLEOTIDE SEQUENCE</scope>
</reference>
<name>A0A9N9QTQ5_9NEOP</name>
<proteinExistence type="predicted"/>
<reference evidence="1" key="1">
    <citation type="submission" date="2021-12" db="EMBL/GenBank/DDBJ databases">
        <authorList>
            <person name="King R."/>
        </authorList>
    </citation>
    <scope>NUCLEOTIDE SEQUENCE</scope>
</reference>
<evidence type="ECO:0000313" key="2">
    <source>
        <dbReference type="Proteomes" id="UP001153714"/>
    </source>
</evidence>
<keyword evidence="2" id="KW-1185">Reference proteome</keyword>
<evidence type="ECO:0000313" key="1">
    <source>
        <dbReference type="EMBL" id="CAG9783109.1"/>
    </source>
</evidence>